<accession>E6QU10</accession>
<organism evidence="1">
    <name type="scientific">mine drainage metagenome</name>
    <dbReference type="NCBI Taxonomy" id="410659"/>
    <lineage>
        <taxon>unclassified sequences</taxon>
        <taxon>metagenomes</taxon>
        <taxon>ecological metagenomes</taxon>
    </lineage>
</organism>
<proteinExistence type="predicted"/>
<sequence length="54" mass="6175">MTMAGRARRPGTSPVLKIYLKIDDAEIVWIFTLFRDMSGQDIELYTTSIIHTVC</sequence>
<reference evidence="1" key="1">
    <citation type="submission" date="2009-10" db="EMBL/GenBank/DDBJ databases">
        <title>Diversity of trophic interactions inside an arsenic-rich microbial ecosystem.</title>
        <authorList>
            <person name="Bertin P.N."/>
            <person name="Heinrich-Salmeron A."/>
            <person name="Pelletier E."/>
            <person name="Goulhen-Chollet F."/>
            <person name="Arsene-Ploetze F."/>
            <person name="Gallien S."/>
            <person name="Calteau A."/>
            <person name="Vallenet D."/>
            <person name="Casiot C."/>
            <person name="Chane-Woon-Ming B."/>
            <person name="Giloteaux L."/>
            <person name="Barakat M."/>
            <person name="Bonnefoy V."/>
            <person name="Bruneel O."/>
            <person name="Chandler M."/>
            <person name="Cleiss J."/>
            <person name="Duran R."/>
            <person name="Elbaz-Poulichet F."/>
            <person name="Fonknechten N."/>
            <person name="Lauga B."/>
            <person name="Mornico D."/>
            <person name="Ortet P."/>
            <person name="Schaeffer C."/>
            <person name="Siguier P."/>
            <person name="Alexander Thil Smith A."/>
            <person name="Van Dorsselaer A."/>
            <person name="Weissenbach J."/>
            <person name="Medigue C."/>
            <person name="Le Paslier D."/>
        </authorList>
    </citation>
    <scope>NUCLEOTIDE SEQUENCE</scope>
</reference>
<comment type="caution">
    <text evidence="1">The sequence shown here is derived from an EMBL/GenBank/DDBJ whole genome shotgun (WGS) entry which is preliminary data.</text>
</comment>
<dbReference type="AlphaFoldDB" id="E6QU10"/>
<gene>
    <name evidence="1" type="ORF">CARN7_1527</name>
</gene>
<protein>
    <submittedName>
        <fullName evidence="1">Uncharacterized protein</fullName>
    </submittedName>
</protein>
<dbReference type="EMBL" id="CABR01000102">
    <property type="protein sequence ID" value="CBI10732.1"/>
    <property type="molecule type" value="Genomic_DNA"/>
</dbReference>
<evidence type="ECO:0000313" key="1">
    <source>
        <dbReference type="EMBL" id="CBI10732.1"/>
    </source>
</evidence>
<name>E6QU10_9ZZZZ</name>